<dbReference type="AlphaFoldDB" id="A0AAN6Z5S5"/>
<dbReference type="RefSeq" id="XP_062649868.1">
    <property type="nucleotide sequence ID" value="XM_062796143.1"/>
</dbReference>
<reference evidence="2" key="2">
    <citation type="submission" date="2023-05" db="EMBL/GenBank/DDBJ databases">
        <authorList>
            <consortium name="Lawrence Berkeley National Laboratory"/>
            <person name="Steindorff A."/>
            <person name="Hensen N."/>
            <person name="Bonometti L."/>
            <person name="Westerberg I."/>
            <person name="Brannstrom I.O."/>
            <person name="Guillou S."/>
            <person name="Cros-Aarteil S."/>
            <person name="Calhoun S."/>
            <person name="Haridas S."/>
            <person name="Kuo A."/>
            <person name="Mondo S."/>
            <person name="Pangilinan J."/>
            <person name="Riley R."/>
            <person name="Labutti K."/>
            <person name="Andreopoulos B."/>
            <person name="Lipzen A."/>
            <person name="Chen C."/>
            <person name="Yanf M."/>
            <person name="Daum C."/>
            <person name="Ng V."/>
            <person name="Clum A."/>
            <person name="Ohm R."/>
            <person name="Martin F."/>
            <person name="Silar P."/>
            <person name="Natvig D."/>
            <person name="Lalanne C."/>
            <person name="Gautier V."/>
            <person name="Ament-Velasquez S.L."/>
            <person name="Kruys A."/>
            <person name="Hutchinson M.I."/>
            <person name="Powell A.J."/>
            <person name="Barry K."/>
            <person name="Miller A.N."/>
            <person name="Grigoriev I.V."/>
            <person name="Debuchy R."/>
            <person name="Gladieux P."/>
            <person name="Thoren M.H."/>
            <person name="Johannesson H."/>
        </authorList>
    </citation>
    <scope>NUCLEOTIDE SEQUENCE</scope>
    <source>
        <strain evidence="2">CBS 731.68</strain>
    </source>
</reference>
<feature type="compositionally biased region" description="Basic and acidic residues" evidence="1">
    <location>
        <begin position="36"/>
        <end position="45"/>
    </location>
</feature>
<feature type="compositionally biased region" description="Low complexity" evidence="1">
    <location>
        <begin position="46"/>
        <end position="67"/>
    </location>
</feature>
<name>A0AAN6Z5S5_9PEZI</name>
<keyword evidence="3" id="KW-1185">Reference proteome</keyword>
<comment type="caution">
    <text evidence="2">The sequence shown here is derived from an EMBL/GenBank/DDBJ whole genome shotgun (WGS) entry which is preliminary data.</text>
</comment>
<reference evidence="2" key="1">
    <citation type="journal article" date="2023" name="Mol. Phylogenet. Evol.">
        <title>Genome-scale phylogeny and comparative genomics of the fungal order Sordariales.</title>
        <authorList>
            <person name="Hensen N."/>
            <person name="Bonometti L."/>
            <person name="Westerberg I."/>
            <person name="Brannstrom I.O."/>
            <person name="Guillou S."/>
            <person name="Cros-Aarteil S."/>
            <person name="Calhoun S."/>
            <person name="Haridas S."/>
            <person name="Kuo A."/>
            <person name="Mondo S."/>
            <person name="Pangilinan J."/>
            <person name="Riley R."/>
            <person name="LaButti K."/>
            <person name="Andreopoulos B."/>
            <person name="Lipzen A."/>
            <person name="Chen C."/>
            <person name="Yan M."/>
            <person name="Daum C."/>
            <person name="Ng V."/>
            <person name="Clum A."/>
            <person name="Steindorff A."/>
            <person name="Ohm R.A."/>
            <person name="Martin F."/>
            <person name="Silar P."/>
            <person name="Natvig D.O."/>
            <person name="Lalanne C."/>
            <person name="Gautier V."/>
            <person name="Ament-Velasquez S.L."/>
            <person name="Kruys A."/>
            <person name="Hutchinson M.I."/>
            <person name="Powell A.J."/>
            <person name="Barry K."/>
            <person name="Miller A.N."/>
            <person name="Grigoriev I.V."/>
            <person name="Debuchy R."/>
            <person name="Gladieux P."/>
            <person name="Hiltunen Thoren M."/>
            <person name="Johannesson H."/>
        </authorList>
    </citation>
    <scope>NUCLEOTIDE SEQUENCE</scope>
    <source>
        <strain evidence="2">CBS 731.68</strain>
    </source>
</reference>
<evidence type="ECO:0000313" key="2">
    <source>
        <dbReference type="EMBL" id="KAK4126097.1"/>
    </source>
</evidence>
<evidence type="ECO:0000313" key="3">
    <source>
        <dbReference type="Proteomes" id="UP001302602"/>
    </source>
</evidence>
<dbReference type="Proteomes" id="UP001302602">
    <property type="component" value="Unassembled WGS sequence"/>
</dbReference>
<organism evidence="2 3">
    <name type="scientific">Parathielavia appendiculata</name>
    <dbReference type="NCBI Taxonomy" id="2587402"/>
    <lineage>
        <taxon>Eukaryota</taxon>
        <taxon>Fungi</taxon>
        <taxon>Dikarya</taxon>
        <taxon>Ascomycota</taxon>
        <taxon>Pezizomycotina</taxon>
        <taxon>Sordariomycetes</taxon>
        <taxon>Sordariomycetidae</taxon>
        <taxon>Sordariales</taxon>
        <taxon>Chaetomiaceae</taxon>
        <taxon>Parathielavia</taxon>
    </lineage>
</organism>
<sequence length="67" mass="7389">MPHQQEALKATLENKGLKFHIKAGNAKWQCTVMDRATHERMKAERTGSSSSIETTSSTSSSSSLRSH</sequence>
<proteinExistence type="predicted"/>
<accession>A0AAN6Z5S5</accession>
<gene>
    <name evidence="2" type="ORF">N657DRAFT_679095</name>
</gene>
<dbReference type="EMBL" id="MU853225">
    <property type="protein sequence ID" value="KAK4126097.1"/>
    <property type="molecule type" value="Genomic_DNA"/>
</dbReference>
<evidence type="ECO:0000256" key="1">
    <source>
        <dbReference type="SAM" id="MobiDB-lite"/>
    </source>
</evidence>
<protein>
    <submittedName>
        <fullName evidence="2">Uncharacterized protein</fullName>
    </submittedName>
</protein>
<feature type="region of interest" description="Disordered" evidence="1">
    <location>
        <begin position="36"/>
        <end position="67"/>
    </location>
</feature>
<dbReference type="GeneID" id="87832911"/>